<dbReference type="Pfam" id="PF01135">
    <property type="entry name" value="PCMT"/>
    <property type="match status" value="1"/>
</dbReference>
<feature type="compositionally biased region" description="Polar residues" evidence="2">
    <location>
        <begin position="340"/>
        <end position="357"/>
    </location>
</feature>
<dbReference type="GO" id="GO:0004719">
    <property type="term" value="F:protein-L-isoaspartate (D-aspartate) O-methyltransferase activity"/>
    <property type="evidence" value="ECO:0007669"/>
    <property type="project" value="InterPro"/>
</dbReference>
<feature type="compositionally biased region" description="Low complexity" evidence="2">
    <location>
        <begin position="398"/>
        <end position="418"/>
    </location>
</feature>
<dbReference type="GO" id="GO:0005737">
    <property type="term" value="C:cytoplasm"/>
    <property type="evidence" value="ECO:0007669"/>
    <property type="project" value="TreeGrafter"/>
</dbReference>
<sequence>MGGVVSSGQNNDDLIDNLLEADYIKTPIVERVFRAVDRAEYFLPEGRANAYKDLAWKYGNLHLSAPCIYSEVMEGLCLEPGLSFLNLGSGTGYLSTMVGLILGSYGVNHGIEYHKNVVVYANKKLEDFKKNSGAIDEFDYCEPKFIHGNCLCLTTDCNAQYDRVYCGAACPEQYETYMKNLLKVGGILVMPLNDQLMQIKRTSLTNWEVRSLLPVSFASLVQPAEGYQDWVHPIEVEPMTLQSLCRSAIRSILRKNIEREHPPVKRIPAFNKAPKKKRALRRLVVPLFDSDDSSDEERPIRIIGARNRDAGRATFREEREGFLNFVLGSFREGRYLFTGSHQEGANSSSRENNTETEQSSEDNRMETDTTESAEEMGQKSKVETKIETQAVIEHNPCTSTSHTNNEETNQSTEEPTSSDQTKPLDTQENQQATQPSQDDAQGDEVLEDTLESINEIHNVFIDVLNVLRRERGVLDEIEEDNEENHDAEAETRDNINENHVEMDQSGPSIESNKNTKKREKFDSGLGDEIVENHSDSSDEDLGEDLQSSSGDDSGQKRNKRTQKSEKNISALKWRRIEADIHTMVADSSSENENEEEPKIDNEMKMYKSPYTDHLKSSIQQLPLPTILKKYLNYYREF</sequence>
<dbReference type="PANTHER" id="PTHR11579">
    <property type="entry name" value="PROTEIN-L-ISOASPARTATE O-METHYLTRANSFERASE"/>
    <property type="match status" value="1"/>
</dbReference>
<evidence type="ECO:0000313" key="4">
    <source>
        <dbReference type="Proteomes" id="UP001153636"/>
    </source>
</evidence>
<feature type="compositionally biased region" description="Basic and acidic residues" evidence="2">
    <location>
        <begin position="484"/>
        <end position="502"/>
    </location>
</feature>
<dbReference type="OrthoDB" id="10257972at2759"/>
<comment type="similarity">
    <text evidence="1">Belongs to the methyltransferase superfamily. L-isoaspartyl/D-aspartyl protein methyltransferase family.</text>
</comment>
<evidence type="ECO:0000313" key="3">
    <source>
        <dbReference type="EMBL" id="CAH1115477.1"/>
    </source>
</evidence>
<proteinExistence type="inferred from homology"/>
<dbReference type="SUPFAM" id="SSF53335">
    <property type="entry name" value="S-adenosyl-L-methionine-dependent methyltransferases"/>
    <property type="match status" value="1"/>
</dbReference>
<protein>
    <submittedName>
        <fullName evidence="3">Uncharacterized protein</fullName>
    </submittedName>
</protein>
<feature type="compositionally biased region" description="Basic and acidic residues" evidence="2">
    <location>
        <begin position="376"/>
        <end position="386"/>
    </location>
</feature>
<dbReference type="InterPro" id="IPR029063">
    <property type="entry name" value="SAM-dependent_MTases_sf"/>
</dbReference>
<dbReference type="EMBL" id="OV651821">
    <property type="protein sequence ID" value="CAH1115477.1"/>
    <property type="molecule type" value="Genomic_DNA"/>
</dbReference>
<accession>A0A9P0GLF0</accession>
<gene>
    <name evidence="3" type="ORF">PSYICH_LOCUS15250</name>
</gene>
<feature type="region of interest" description="Disordered" evidence="2">
    <location>
        <begin position="340"/>
        <end position="442"/>
    </location>
</feature>
<evidence type="ECO:0000256" key="2">
    <source>
        <dbReference type="SAM" id="MobiDB-lite"/>
    </source>
</evidence>
<dbReference type="Proteomes" id="UP001153636">
    <property type="component" value="Chromosome 9"/>
</dbReference>
<dbReference type="AlphaFoldDB" id="A0A9P0GLF0"/>
<reference evidence="3" key="1">
    <citation type="submission" date="2022-01" db="EMBL/GenBank/DDBJ databases">
        <authorList>
            <person name="King R."/>
        </authorList>
    </citation>
    <scope>NUCLEOTIDE SEQUENCE</scope>
</reference>
<dbReference type="PANTHER" id="PTHR11579:SF9">
    <property type="entry name" value="PROTEIN-L-ISOASPARTATE O-METHYLTRANSFERASE"/>
    <property type="match status" value="1"/>
</dbReference>
<keyword evidence="4" id="KW-1185">Reference proteome</keyword>
<feature type="region of interest" description="Disordered" evidence="2">
    <location>
        <begin position="478"/>
        <end position="569"/>
    </location>
</feature>
<organism evidence="3 4">
    <name type="scientific">Psylliodes chrysocephalus</name>
    <dbReference type="NCBI Taxonomy" id="3402493"/>
    <lineage>
        <taxon>Eukaryota</taxon>
        <taxon>Metazoa</taxon>
        <taxon>Ecdysozoa</taxon>
        <taxon>Arthropoda</taxon>
        <taxon>Hexapoda</taxon>
        <taxon>Insecta</taxon>
        <taxon>Pterygota</taxon>
        <taxon>Neoptera</taxon>
        <taxon>Endopterygota</taxon>
        <taxon>Coleoptera</taxon>
        <taxon>Polyphaga</taxon>
        <taxon>Cucujiformia</taxon>
        <taxon>Chrysomeloidea</taxon>
        <taxon>Chrysomelidae</taxon>
        <taxon>Galerucinae</taxon>
        <taxon>Alticini</taxon>
        <taxon>Psylliodes</taxon>
    </lineage>
</organism>
<name>A0A9P0GLF0_9CUCU</name>
<dbReference type="InterPro" id="IPR000682">
    <property type="entry name" value="PCMT"/>
</dbReference>
<evidence type="ECO:0000256" key="1">
    <source>
        <dbReference type="ARBA" id="ARBA00005369"/>
    </source>
</evidence>
<dbReference type="Gene3D" id="3.40.50.150">
    <property type="entry name" value="Vaccinia Virus protein VP39"/>
    <property type="match status" value="1"/>
</dbReference>
<feature type="compositionally biased region" description="Polar residues" evidence="2">
    <location>
        <begin position="419"/>
        <end position="439"/>
    </location>
</feature>